<dbReference type="AlphaFoldDB" id="A0A5R9A4K6"/>
<feature type="transmembrane region" description="Helical" evidence="5">
    <location>
        <begin position="143"/>
        <end position="166"/>
    </location>
</feature>
<protein>
    <submittedName>
        <fullName evidence="7">3-(3-hydroxy-phenyl)propionate transporter MhpT</fullName>
    </submittedName>
</protein>
<dbReference type="GO" id="GO:0005886">
    <property type="term" value="C:plasma membrane"/>
    <property type="evidence" value="ECO:0007669"/>
    <property type="project" value="TreeGrafter"/>
</dbReference>
<evidence type="ECO:0000256" key="4">
    <source>
        <dbReference type="ARBA" id="ARBA00023136"/>
    </source>
</evidence>
<gene>
    <name evidence="7" type="primary">mhpT</name>
    <name evidence="7" type="ORF">FEA48_15345</name>
</gene>
<dbReference type="NCBIfam" id="NF008586">
    <property type="entry name" value="PRK11551.1"/>
    <property type="match status" value="1"/>
</dbReference>
<evidence type="ECO:0000256" key="3">
    <source>
        <dbReference type="ARBA" id="ARBA00022989"/>
    </source>
</evidence>
<feature type="transmembrane region" description="Helical" evidence="5">
    <location>
        <begin position="220"/>
        <end position="241"/>
    </location>
</feature>
<dbReference type="PROSITE" id="PS00217">
    <property type="entry name" value="SUGAR_TRANSPORT_2"/>
    <property type="match status" value="1"/>
</dbReference>
<evidence type="ECO:0000256" key="1">
    <source>
        <dbReference type="ARBA" id="ARBA00004141"/>
    </source>
</evidence>
<comment type="caution">
    <text evidence="7">The sequence shown here is derived from an EMBL/GenBank/DDBJ whole genome shotgun (WGS) entry which is preliminary data.</text>
</comment>
<dbReference type="Proteomes" id="UP000307510">
    <property type="component" value="Unassembled WGS sequence"/>
</dbReference>
<evidence type="ECO:0000313" key="7">
    <source>
        <dbReference type="EMBL" id="TLP73613.1"/>
    </source>
</evidence>
<feature type="transmembrane region" description="Helical" evidence="5">
    <location>
        <begin position="261"/>
        <end position="280"/>
    </location>
</feature>
<keyword evidence="3 5" id="KW-1133">Transmembrane helix</keyword>
<name>A0A5R9A4K6_PSENT</name>
<accession>A0A5R9A4K6</accession>
<evidence type="ECO:0000256" key="5">
    <source>
        <dbReference type="SAM" id="Phobius"/>
    </source>
</evidence>
<dbReference type="RefSeq" id="WP_138214584.1">
    <property type="nucleotide sequence ID" value="NZ_VASG01000004.1"/>
</dbReference>
<dbReference type="InterPro" id="IPR005829">
    <property type="entry name" value="Sugar_transporter_CS"/>
</dbReference>
<proteinExistence type="predicted"/>
<feature type="transmembrane region" description="Helical" evidence="5">
    <location>
        <begin position="312"/>
        <end position="334"/>
    </location>
</feature>
<feature type="transmembrane region" description="Helical" evidence="5">
    <location>
        <begin position="376"/>
        <end position="397"/>
    </location>
</feature>
<feature type="transmembrane region" description="Helical" evidence="5">
    <location>
        <begin position="346"/>
        <end position="370"/>
    </location>
</feature>
<feature type="transmembrane region" description="Helical" evidence="5">
    <location>
        <begin position="172"/>
        <end position="190"/>
    </location>
</feature>
<reference evidence="8" key="2">
    <citation type="submission" date="2019-06" db="EMBL/GenBank/DDBJ databases">
        <title>AzeR, a transcriptional regulator that responds to azelaic acid in Pseudomonas nitroreducens.</title>
        <authorList>
            <person name="Bez C."/>
            <person name="Javvadi S.G."/>
            <person name="Bertani I."/>
            <person name="Devescovi G."/>
            <person name="Studholme D.J."/>
            <person name="Geller A."/>
            <person name="Levy A."/>
            <person name="Venturi V."/>
        </authorList>
    </citation>
    <scope>NUCLEOTIDE SEQUENCE [LARGE SCALE GENOMIC DNA]</scope>
    <source>
        <strain evidence="8">DSM 9128</strain>
    </source>
</reference>
<dbReference type="InterPro" id="IPR036259">
    <property type="entry name" value="MFS_trans_sf"/>
</dbReference>
<comment type="subcellular location">
    <subcellularLocation>
        <location evidence="1">Membrane</location>
        <topology evidence="1">Multi-pass membrane protein</topology>
    </subcellularLocation>
</comment>
<reference evidence="7 8" key="1">
    <citation type="submission" date="2019-05" db="EMBL/GenBank/DDBJ databases">
        <authorList>
            <person name="Moore K."/>
            <person name="O'Neill P."/>
            <person name="Farbos A."/>
            <person name="Studholme D.J."/>
        </authorList>
    </citation>
    <scope>NUCLEOTIDE SEQUENCE [LARGE SCALE GENOMIC DNA]</scope>
    <source>
        <strain evidence="7 8">DSM 9128</strain>
    </source>
</reference>
<organism evidence="7 8">
    <name type="scientific">Pseudomonas nitroreducens</name>
    <dbReference type="NCBI Taxonomy" id="46680"/>
    <lineage>
        <taxon>Bacteria</taxon>
        <taxon>Pseudomonadati</taxon>
        <taxon>Pseudomonadota</taxon>
        <taxon>Gammaproteobacteria</taxon>
        <taxon>Pseudomonadales</taxon>
        <taxon>Pseudomonadaceae</taxon>
        <taxon>Pseudomonas</taxon>
    </lineage>
</organism>
<dbReference type="PANTHER" id="PTHR23508">
    <property type="entry name" value="CARBOXYLIC ACID TRANSPORTER PROTEIN HOMOLOG"/>
    <property type="match status" value="1"/>
</dbReference>
<dbReference type="PROSITE" id="PS00216">
    <property type="entry name" value="SUGAR_TRANSPORT_1"/>
    <property type="match status" value="1"/>
</dbReference>
<dbReference type="SUPFAM" id="SSF103473">
    <property type="entry name" value="MFS general substrate transporter"/>
    <property type="match status" value="1"/>
</dbReference>
<dbReference type="InterPro" id="IPR011701">
    <property type="entry name" value="MFS"/>
</dbReference>
<feature type="transmembrane region" description="Helical" evidence="5">
    <location>
        <begin position="55"/>
        <end position="77"/>
    </location>
</feature>
<dbReference type="PANTHER" id="PTHR23508:SF10">
    <property type="entry name" value="CARBOXYLIC ACID TRANSPORTER PROTEIN HOMOLOG"/>
    <property type="match status" value="1"/>
</dbReference>
<keyword evidence="4 5" id="KW-0472">Membrane</keyword>
<sequence length="404" mass="41687">MSDITPASAVRPSAATPLTILLCFIVALLEGMDIQSAGIAGPGIAAHFGLDKAQLGWVFSASILGLLPGAFAGGWLADRVGRKRVLTVAVALFGLFSLLTTQSWGLDSLLLARFMTGLGLGAALPNLIALTSESASNDRRATAVSLMYCGVPLGGALASLAGMFATPERWQLVFHLGGWAPLLVAPLLYLRLPESAAYQQQVDEGQRTGMAQGLFGNGQAVPTLLLWLSCFFTLMVVYLLLNWLPSLLIGQGFSRPQAGSVQLLLNLGMALGSVLAGVLLDRWRPTLLVALIYGGILLTLAALGSFEGFAGMLLAGFAAGFFVLAAQLVLYALAPQFYPAGIRVTGVGSAVAVGRLGSIGGPLLAGQMLASGSGTAGLMGLAAPGVLIAAAGIILLLRHRPTHE</sequence>
<feature type="domain" description="Major facilitator superfamily (MFS) profile" evidence="6">
    <location>
        <begin position="19"/>
        <end position="401"/>
    </location>
</feature>
<evidence type="ECO:0000259" key="6">
    <source>
        <dbReference type="PROSITE" id="PS50850"/>
    </source>
</evidence>
<dbReference type="PROSITE" id="PS50850">
    <property type="entry name" value="MFS"/>
    <property type="match status" value="1"/>
</dbReference>
<dbReference type="Gene3D" id="1.20.1250.20">
    <property type="entry name" value="MFS general substrate transporter like domains"/>
    <property type="match status" value="2"/>
</dbReference>
<dbReference type="InterPro" id="IPR020846">
    <property type="entry name" value="MFS_dom"/>
</dbReference>
<dbReference type="EMBL" id="VASG01000004">
    <property type="protein sequence ID" value="TLP73613.1"/>
    <property type="molecule type" value="Genomic_DNA"/>
</dbReference>
<keyword evidence="2 5" id="KW-0812">Transmembrane</keyword>
<evidence type="ECO:0000313" key="8">
    <source>
        <dbReference type="Proteomes" id="UP000307510"/>
    </source>
</evidence>
<dbReference type="GO" id="GO:0046943">
    <property type="term" value="F:carboxylic acid transmembrane transporter activity"/>
    <property type="evidence" value="ECO:0007669"/>
    <property type="project" value="TreeGrafter"/>
</dbReference>
<evidence type="ECO:0000256" key="2">
    <source>
        <dbReference type="ARBA" id="ARBA00022692"/>
    </source>
</evidence>
<feature type="transmembrane region" description="Helical" evidence="5">
    <location>
        <begin position="84"/>
        <end position="104"/>
    </location>
</feature>
<dbReference type="CDD" id="cd17365">
    <property type="entry name" value="MFS_PcaK_like"/>
    <property type="match status" value="1"/>
</dbReference>
<dbReference type="Pfam" id="PF07690">
    <property type="entry name" value="MFS_1"/>
    <property type="match status" value="1"/>
</dbReference>
<feature type="transmembrane region" description="Helical" evidence="5">
    <location>
        <begin position="110"/>
        <end position="131"/>
    </location>
</feature>
<feature type="transmembrane region" description="Helical" evidence="5">
    <location>
        <begin position="287"/>
        <end position="306"/>
    </location>
</feature>